<keyword evidence="4" id="KW-0378">Hydrolase</keyword>
<dbReference type="RefSeq" id="WP_187741631.1">
    <property type="nucleotide sequence ID" value="NZ_CP060825.1"/>
</dbReference>
<dbReference type="Gene3D" id="3.40.50.1820">
    <property type="entry name" value="alpha/beta hydrolase"/>
    <property type="match status" value="1"/>
</dbReference>
<dbReference type="InterPro" id="IPR050228">
    <property type="entry name" value="Carboxylesterase_BioH"/>
</dbReference>
<dbReference type="InterPro" id="IPR022742">
    <property type="entry name" value="Hydrolase_4"/>
</dbReference>
<dbReference type="Pfam" id="PF12146">
    <property type="entry name" value="Hydrolase_4"/>
    <property type="match status" value="1"/>
</dbReference>
<dbReference type="KEGG" id="sgj:IAG43_17315"/>
<evidence type="ECO:0000313" key="5">
    <source>
        <dbReference type="Proteomes" id="UP000516230"/>
    </source>
</evidence>
<dbReference type="InterPro" id="IPR029058">
    <property type="entry name" value="AB_hydrolase_fold"/>
</dbReference>
<dbReference type="Proteomes" id="UP000516230">
    <property type="component" value="Chromosome"/>
</dbReference>
<dbReference type="EMBL" id="CP060825">
    <property type="protein sequence ID" value="QNP64498.1"/>
    <property type="molecule type" value="Genomic_DNA"/>
</dbReference>
<evidence type="ECO:0000313" key="4">
    <source>
        <dbReference type="EMBL" id="QNP64498.1"/>
    </source>
</evidence>
<feature type="region of interest" description="Disordered" evidence="1">
    <location>
        <begin position="1"/>
        <end position="25"/>
    </location>
</feature>
<keyword evidence="2" id="KW-1133">Transmembrane helix</keyword>
<evidence type="ECO:0000256" key="1">
    <source>
        <dbReference type="SAM" id="MobiDB-lite"/>
    </source>
</evidence>
<dbReference type="GO" id="GO:0016787">
    <property type="term" value="F:hydrolase activity"/>
    <property type="evidence" value="ECO:0007669"/>
    <property type="project" value="UniProtKB-KW"/>
</dbReference>
<feature type="transmembrane region" description="Helical" evidence="2">
    <location>
        <begin position="31"/>
        <end position="52"/>
    </location>
</feature>
<reference evidence="4 5" key="1">
    <citation type="submission" date="2020-08" db="EMBL/GenBank/DDBJ databases">
        <title>A novel species.</title>
        <authorList>
            <person name="Gao J."/>
        </authorList>
    </citation>
    <scope>NUCLEOTIDE SEQUENCE [LARGE SCALE GENOMIC DNA]</scope>
    <source>
        <strain evidence="4 5">CRPJ-33</strain>
    </source>
</reference>
<feature type="domain" description="Serine aminopeptidase S33" evidence="3">
    <location>
        <begin position="97"/>
        <end position="213"/>
    </location>
</feature>
<evidence type="ECO:0000259" key="3">
    <source>
        <dbReference type="Pfam" id="PF12146"/>
    </source>
</evidence>
<dbReference type="AlphaFoldDB" id="A0A7H0HVD2"/>
<dbReference type="PANTHER" id="PTHR43194">
    <property type="entry name" value="HYDROLASE ALPHA/BETA FOLD FAMILY"/>
    <property type="match status" value="1"/>
</dbReference>
<accession>A0A7H0HVD2</accession>
<evidence type="ECO:0000256" key="2">
    <source>
        <dbReference type="SAM" id="Phobius"/>
    </source>
</evidence>
<keyword evidence="5" id="KW-1185">Reference proteome</keyword>
<dbReference type="PANTHER" id="PTHR43194:SF2">
    <property type="entry name" value="PEROXISOMAL MEMBRANE PROTEIN LPX1"/>
    <property type="match status" value="1"/>
</dbReference>
<dbReference type="SUPFAM" id="SSF53474">
    <property type="entry name" value="alpha/beta-Hydrolases"/>
    <property type="match status" value="1"/>
</dbReference>
<proteinExistence type="predicted"/>
<sequence length="327" mass="34912">MDRTRSDLAAGGGGTPEPAPARRRPGPAARALAVLAVPVVPLYATVLSYLVYHPPRRPHHRSPEEFGLPSSEVWVPLDDKPAGKGRSLHVWLCPGSTDRVVVIGHGIGLSKSASLAQAGFLHEAGYTVALFDHRNHGRSATDRAFWGLSARHTDDVAAVVGYLRREAGYAGARIAVFGFSFSTFPSLYLLRRPECGVDAIVCDSGPALELPPLFRNFILVKGIPVPAPLRTEPSLGVLSRVFGAVGTAMLQAEWPPPAEGAYLRTPVLMLAGDGDSVIPLDGVRALAGLYPGAEVRVLPDTEHLQGMKTAPDEYRAAVLDFLKRTLG</sequence>
<gene>
    <name evidence="4" type="ORF">IAG43_17315</name>
</gene>
<organism evidence="4 5">
    <name type="scientific">Streptomyces genisteinicus</name>
    <dbReference type="NCBI Taxonomy" id="2768068"/>
    <lineage>
        <taxon>Bacteria</taxon>
        <taxon>Bacillati</taxon>
        <taxon>Actinomycetota</taxon>
        <taxon>Actinomycetes</taxon>
        <taxon>Kitasatosporales</taxon>
        <taxon>Streptomycetaceae</taxon>
        <taxon>Streptomyces</taxon>
    </lineage>
</organism>
<protein>
    <submittedName>
        <fullName evidence="4">Alpha/beta fold hydrolase</fullName>
    </submittedName>
</protein>
<keyword evidence="2" id="KW-0812">Transmembrane</keyword>
<keyword evidence="2" id="KW-0472">Membrane</keyword>
<name>A0A7H0HVD2_9ACTN</name>